<sequence length="238" mass="25791">MIFLQLPSPADTAQAIYNTMQQTAAAAETETITMNAFDLALKGGWLMIVLLILLLMSIYVLIERTLVINKAAKEDNSFMNRIKDYIHDGKIDTAINLCRNTDTPTARMVEKGISRLGRPTADVMSAIENQGNIEISQLEKGLPVLATSASGAPMVGFLGTVTGMVRAFMDMASAGANVNVNILSTGIYEALVTTVGGLIVGIIALFAFNYLTTRIKGIVNNLERRIMEFMDILNEPAV</sequence>
<accession>A0A098C1N0</accession>
<evidence type="ECO:0000256" key="3">
    <source>
        <dbReference type="ARBA" id="ARBA00022692"/>
    </source>
</evidence>
<dbReference type="Proteomes" id="UP000032417">
    <property type="component" value="Chromosome 1"/>
</dbReference>
<comment type="subcellular location">
    <subcellularLocation>
        <location evidence="1">Cell membrane</location>
        <topology evidence="1">Multi-pass membrane protein</topology>
    </subcellularLocation>
    <subcellularLocation>
        <location evidence="6">Membrane</location>
        <topology evidence="6">Multi-pass membrane protein</topology>
    </subcellularLocation>
</comment>
<keyword evidence="3 7" id="KW-0812">Transmembrane</keyword>
<keyword evidence="5 7" id="KW-0472">Membrane</keyword>
<dbReference type="EMBL" id="LN515532">
    <property type="protein sequence ID" value="CEA16323.1"/>
    <property type="molecule type" value="Genomic_DNA"/>
</dbReference>
<proteinExistence type="inferred from homology"/>
<dbReference type="HOGENOM" id="CLU_053325_4_0_10"/>
<dbReference type="PATRIC" id="fig|1562970.3.peg.1565"/>
<reference evidence="9 10" key="1">
    <citation type="submission" date="2014-08" db="EMBL/GenBank/DDBJ databases">
        <authorList>
            <person name="Wibberg D."/>
        </authorList>
    </citation>
    <scope>NUCLEOTIDE SEQUENCE [LARGE SCALE GENOMIC DNA]</scope>
    <source>
        <strain evidence="10">ING2-E5B</strain>
    </source>
</reference>
<protein>
    <submittedName>
        <fullName evidence="9">Transporter, MotA/TolQ/ExbB proton channel family protein</fullName>
    </submittedName>
</protein>
<feature type="domain" description="MotA/TolQ/ExbB proton channel" evidence="8">
    <location>
        <begin position="101"/>
        <end position="223"/>
    </location>
</feature>
<name>A0A098C1N0_9BACT</name>
<dbReference type="Pfam" id="PF01618">
    <property type="entry name" value="MotA_ExbB"/>
    <property type="match status" value="1"/>
</dbReference>
<evidence type="ECO:0000256" key="7">
    <source>
        <dbReference type="SAM" id="Phobius"/>
    </source>
</evidence>
<evidence type="ECO:0000256" key="1">
    <source>
        <dbReference type="ARBA" id="ARBA00004651"/>
    </source>
</evidence>
<dbReference type="GO" id="GO:0005886">
    <property type="term" value="C:plasma membrane"/>
    <property type="evidence" value="ECO:0007669"/>
    <property type="project" value="UniProtKB-SubCell"/>
</dbReference>
<gene>
    <name evidence="9" type="ORF">ING2E5B_1575</name>
</gene>
<dbReference type="PANTHER" id="PTHR30625:SF17">
    <property type="entry name" value="TOLQ-RELATED"/>
    <property type="match status" value="1"/>
</dbReference>
<keyword evidence="2" id="KW-1003">Cell membrane</keyword>
<evidence type="ECO:0000256" key="4">
    <source>
        <dbReference type="ARBA" id="ARBA00022989"/>
    </source>
</evidence>
<dbReference type="STRING" id="1562970.ING2E5B_1575"/>
<dbReference type="InterPro" id="IPR002898">
    <property type="entry name" value="MotA_ExbB_proton_chnl"/>
</dbReference>
<feature type="transmembrane region" description="Helical" evidence="7">
    <location>
        <begin position="144"/>
        <end position="167"/>
    </location>
</feature>
<dbReference type="InterPro" id="IPR050790">
    <property type="entry name" value="ExbB/TolQ_transport"/>
</dbReference>
<keyword evidence="10" id="KW-1185">Reference proteome</keyword>
<dbReference type="OrthoDB" id="4045at2"/>
<dbReference type="PANTHER" id="PTHR30625">
    <property type="entry name" value="PROTEIN TOLQ"/>
    <property type="match status" value="1"/>
</dbReference>
<organism evidence="9 10">
    <name type="scientific">Fermentimonas caenicola</name>
    <dbReference type="NCBI Taxonomy" id="1562970"/>
    <lineage>
        <taxon>Bacteria</taxon>
        <taxon>Pseudomonadati</taxon>
        <taxon>Bacteroidota</taxon>
        <taxon>Bacteroidia</taxon>
        <taxon>Bacteroidales</taxon>
        <taxon>Dysgonomonadaceae</taxon>
        <taxon>Fermentimonas</taxon>
    </lineage>
</organism>
<keyword evidence="4 7" id="KW-1133">Transmembrane helix</keyword>
<keyword evidence="6" id="KW-0653">Protein transport</keyword>
<evidence type="ECO:0000256" key="5">
    <source>
        <dbReference type="ARBA" id="ARBA00023136"/>
    </source>
</evidence>
<evidence type="ECO:0000313" key="10">
    <source>
        <dbReference type="Proteomes" id="UP000032417"/>
    </source>
</evidence>
<comment type="similarity">
    <text evidence="6">Belongs to the exbB/tolQ family.</text>
</comment>
<dbReference type="GO" id="GO:0017038">
    <property type="term" value="P:protein import"/>
    <property type="evidence" value="ECO:0007669"/>
    <property type="project" value="TreeGrafter"/>
</dbReference>
<dbReference type="AlphaFoldDB" id="A0A098C1N0"/>
<evidence type="ECO:0000256" key="6">
    <source>
        <dbReference type="RuleBase" id="RU004057"/>
    </source>
</evidence>
<evidence type="ECO:0000313" key="9">
    <source>
        <dbReference type="EMBL" id="CEA16323.1"/>
    </source>
</evidence>
<evidence type="ECO:0000256" key="2">
    <source>
        <dbReference type="ARBA" id="ARBA00022475"/>
    </source>
</evidence>
<feature type="transmembrane region" description="Helical" evidence="7">
    <location>
        <begin position="44"/>
        <end position="62"/>
    </location>
</feature>
<evidence type="ECO:0000259" key="8">
    <source>
        <dbReference type="Pfam" id="PF01618"/>
    </source>
</evidence>
<keyword evidence="6" id="KW-0813">Transport</keyword>
<feature type="transmembrane region" description="Helical" evidence="7">
    <location>
        <begin position="187"/>
        <end position="211"/>
    </location>
</feature>
<dbReference type="KEGG" id="pbt:ING2E5B_1575"/>